<sequence length="71" mass="7108">MAAATRAPNALDGRGLLRLTVSSSEEGPSAGAARRLVGLVVLPGGAAASVFVVGDFRQRSFARGKSALDPG</sequence>
<organism evidence="2 3">
    <name type="scientific">Embleya scabrispora</name>
    <dbReference type="NCBI Taxonomy" id="159449"/>
    <lineage>
        <taxon>Bacteria</taxon>
        <taxon>Bacillati</taxon>
        <taxon>Actinomycetota</taxon>
        <taxon>Actinomycetes</taxon>
        <taxon>Kitasatosporales</taxon>
        <taxon>Streptomycetaceae</taxon>
        <taxon>Embleya</taxon>
    </lineage>
</organism>
<keyword evidence="1" id="KW-1133">Transmembrane helix</keyword>
<reference evidence="2 3" key="1">
    <citation type="submission" date="2017-03" db="EMBL/GenBank/DDBJ databases">
        <title>Draft genome sequence of Streptomyces scabrisporus NF3, endophyte isolated from Amphipterygium adstringens.</title>
        <authorList>
            <person name="Vazquez M."/>
            <person name="Ceapa C.D."/>
            <person name="Rodriguez Luna D."/>
            <person name="Sanchez Esquivel S."/>
        </authorList>
    </citation>
    <scope>NUCLEOTIDE SEQUENCE [LARGE SCALE GENOMIC DNA]</scope>
    <source>
        <strain evidence="2 3">NF3</strain>
    </source>
</reference>
<gene>
    <name evidence="2" type="ORF">B4N89_42530</name>
</gene>
<dbReference type="Proteomes" id="UP000190037">
    <property type="component" value="Unassembled WGS sequence"/>
</dbReference>
<dbReference type="AlphaFoldDB" id="A0A1T3NKI8"/>
<evidence type="ECO:0000313" key="2">
    <source>
        <dbReference type="EMBL" id="OPC77220.1"/>
    </source>
</evidence>
<keyword evidence="1" id="KW-0812">Transmembrane</keyword>
<keyword evidence="3" id="KW-1185">Reference proteome</keyword>
<evidence type="ECO:0000256" key="1">
    <source>
        <dbReference type="SAM" id="Phobius"/>
    </source>
</evidence>
<accession>A0A1T3NKI8</accession>
<dbReference type="STRING" id="159449.B4N89_42530"/>
<keyword evidence="1" id="KW-0472">Membrane</keyword>
<name>A0A1T3NKI8_9ACTN</name>
<comment type="caution">
    <text evidence="2">The sequence shown here is derived from an EMBL/GenBank/DDBJ whole genome shotgun (WGS) entry which is preliminary data.</text>
</comment>
<feature type="transmembrane region" description="Helical" evidence="1">
    <location>
        <begin position="36"/>
        <end position="56"/>
    </location>
</feature>
<proteinExistence type="predicted"/>
<protein>
    <submittedName>
        <fullName evidence="2">Uncharacterized protein</fullName>
    </submittedName>
</protein>
<evidence type="ECO:0000313" key="3">
    <source>
        <dbReference type="Proteomes" id="UP000190037"/>
    </source>
</evidence>
<dbReference type="EMBL" id="MWQN01000004">
    <property type="protein sequence ID" value="OPC77220.1"/>
    <property type="molecule type" value="Genomic_DNA"/>
</dbReference>